<evidence type="ECO:0000256" key="1">
    <source>
        <dbReference type="SAM" id="Phobius"/>
    </source>
</evidence>
<keyword evidence="1" id="KW-0812">Transmembrane</keyword>
<dbReference type="OrthoDB" id="5483596at2"/>
<gene>
    <name evidence="2" type="ORF">D7V88_26755</name>
</gene>
<dbReference type="Proteomes" id="UP000268094">
    <property type="component" value="Unassembled WGS sequence"/>
</dbReference>
<sequence length="624" mass="65829">MSTPASFGTGLAATVAFVAGLVAVFIAERVLGVGSGRVTLAALGVAVAVGATGWRVVRMLAAPPARRSLERWVLALYALGLVALVLYFVQGDVGTALFGAPLSRSAPRLSGVLAVLFPALLVCALLPLALVETALVAMARAPVPETGRVRSALFSGLGMAFVGVLAFAATYVATKADATWDLSYFRTARSGEATRKLVLGLNEPLQVTLFFPPANEVGEAVRQYFRDLEPESPLLSVESLDQAVEPARGKALGVSNNGSVVLSRGDRREVLTLGLDVERARGQLQRLDAEVQRRMLSVAKPRRIVYLTGGHGERADTRPVPGEAARPSVAQFKELLRAQNVDVRTLTAAEGLGTEVPRDAAMVAVLGPTSELRPEEVTALREYWEQGGRLWIALEPDGAALEPLLQPLGLRSLRVPLANDRVYFRTTRQVSDRGNLGTASFSSHPSVTSLSALGSQAAVAFPGAVALELVSPPVPGVKLDTSVRAHAETFADLNGDFEPQAADVARAWPLVVAVEKPAAGEGKPAPRAVVMVDADALGDGILGNVGNAYLAVDTLRWLSGEEALSGATTSEEDVPLQHTRSQDVAWFYATVFLAPVVVLAVGFFVTRRRGRRAPRSAAAVGGAR</sequence>
<evidence type="ECO:0000313" key="2">
    <source>
        <dbReference type="EMBL" id="RKG81048.1"/>
    </source>
</evidence>
<proteinExistence type="predicted"/>
<reference evidence="3" key="1">
    <citation type="submission" date="2018-09" db="EMBL/GenBank/DDBJ databases">
        <authorList>
            <person name="Livingstone P.G."/>
            <person name="Whitworth D.E."/>
        </authorList>
    </citation>
    <scope>NUCLEOTIDE SEQUENCE [LARGE SCALE GENOMIC DNA]</scope>
    <source>
        <strain evidence="3">CA054A</strain>
    </source>
</reference>
<dbReference type="EMBL" id="RAVZ01000216">
    <property type="protein sequence ID" value="RKG81048.1"/>
    <property type="molecule type" value="Genomic_DNA"/>
</dbReference>
<feature type="transmembrane region" description="Helical" evidence="1">
    <location>
        <begin position="152"/>
        <end position="173"/>
    </location>
</feature>
<comment type="caution">
    <text evidence="2">The sequence shown here is derived from an EMBL/GenBank/DDBJ whole genome shotgun (WGS) entry which is preliminary data.</text>
</comment>
<keyword evidence="1" id="KW-1133">Transmembrane helix</keyword>
<protein>
    <submittedName>
        <fullName evidence="2">ABC transporter</fullName>
    </submittedName>
</protein>
<name>A0A3A8IEM9_9BACT</name>
<feature type="transmembrane region" description="Helical" evidence="1">
    <location>
        <begin position="69"/>
        <end position="89"/>
    </location>
</feature>
<feature type="transmembrane region" description="Helical" evidence="1">
    <location>
        <begin position="38"/>
        <end position="57"/>
    </location>
</feature>
<feature type="transmembrane region" description="Helical" evidence="1">
    <location>
        <begin position="109"/>
        <end position="131"/>
    </location>
</feature>
<dbReference type="RefSeq" id="WP_120543468.1">
    <property type="nucleotide sequence ID" value="NZ_RAVZ01000216.1"/>
</dbReference>
<accession>A0A3A8IEM9</accession>
<evidence type="ECO:0000313" key="3">
    <source>
        <dbReference type="Proteomes" id="UP000268094"/>
    </source>
</evidence>
<keyword evidence="1" id="KW-0472">Membrane</keyword>
<dbReference type="AlphaFoldDB" id="A0A3A8IEM9"/>
<organism evidence="2 3">
    <name type="scientific">Corallococcus terminator</name>
    <dbReference type="NCBI Taxonomy" id="2316733"/>
    <lineage>
        <taxon>Bacteria</taxon>
        <taxon>Pseudomonadati</taxon>
        <taxon>Myxococcota</taxon>
        <taxon>Myxococcia</taxon>
        <taxon>Myxococcales</taxon>
        <taxon>Cystobacterineae</taxon>
        <taxon>Myxococcaceae</taxon>
        <taxon>Corallococcus</taxon>
    </lineage>
</organism>
<feature type="transmembrane region" description="Helical" evidence="1">
    <location>
        <begin position="7"/>
        <end position="26"/>
    </location>
</feature>
<keyword evidence="3" id="KW-1185">Reference proteome</keyword>
<feature type="transmembrane region" description="Helical" evidence="1">
    <location>
        <begin position="585"/>
        <end position="605"/>
    </location>
</feature>